<dbReference type="EMBL" id="BHYL01000122">
    <property type="protein sequence ID" value="GCD20126.1"/>
    <property type="molecule type" value="Genomic_DNA"/>
</dbReference>
<reference evidence="1 2" key="1">
    <citation type="submission" date="2018-11" db="EMBL/GenBank/DDBJ databases">
        <title>Draft genome sequence of Cellulomonas takizawaensis strain TKZ-21.</title>
        <authorList>
            <person name="Yamamura H."/>
            <person name="Hayashi T."/>
            <person name="Hamada M."/>
            <person name="Serisawa Y."/>
            <person name="Matsuyama K."/>
            <person name="Nakagawa Y."/>
            <person name="Otoguro M."/>
            <person name="Yanagida F."/>
            <person name="Hayakawa M."/>
        </authorList>
    </citation>
    <scope>NUCLEOTIDE SEQUENCE [LARGE SCALE GENOMIC DNA]</scope>
    <source>
        <strain evidence="1 2">TKZ-21</strain>
    </source>
</reference>
<proteinExistence type="predicted"/>
<gene>
    <name evidence="1" type="ORF">CTKZ_16880</name>
</gene>
<dbReference type="OrthoDB" id="4828758at2"/>
<evidence type="ECO:0000313" key="2">
    <source>
        <dbReference type="Proteomes" id="UP000288246"/>
    </source>
</evidence>
<dbReference type="AlphaFoldDB" id="A0A401UZM0"/>
<organism evidence="1 2">
    <name type="scientific">Cellulomonas algicola</name>
    <dbReference type="NCBI Taxonomy" id="2071633"/>
    <lineage>
        <taxon>Bacteria</taxon>
        <taxon>Bacillati</taxon>
        <taxon>Actinomycetota</taxon>
        <taxon>Actinomycetes</taxon>
        <taxon>Micrococcales</taxon>
        <taxon>Cellulomonadaceae</taxon>
        <taxon>Cellulomonas</taxon>
    </lineage>
</organism>
<dbReference type="Proteomes" id="UP000288246">
    <property type="component" value="Unassembled WGS sequence"/>
</dbReference>
<dbReference type="RefSeq" id="WP_124342644.1">
    <property type="nucleotide sequence ID" value="NZ_BHYL01000122.1"/>
</dbReference>
<sequence length="82" mass="9129">MTDTDVPRTGADERLVTGLAEASWFQVAAATARAHHEIERCPAGAERRDAQERYEALRRVLDERTDDLASHPVFGGTHRTGR</sequence>
<comment type="caution">
    <text evidence="1">The sequence shown here is derived from an EMBL/GenBank/DDBJ whole genome shotgun (WGS) entry which is preliminary data.</text>
</comment>
<keyword evidence="2" id="KW-1185">Reference proteome</keyword>
<name>A0A401UZM0_9CELL</name>
<protein>
    <submittedName>
        <fullName evidence="1">Uncharacterized protein</fullName>
    </submittedName>
</protein>
<accession>A0A401UZM0</accession>
<evidence type="ECO:0000313" key="1">
    <source>
        <dbReference type="EMBL" id="GCD20126.1"/>
    </source>
</evidence>